<dbReference type="AlphaFoldDB" id="A0A3B0YJA3"/>
<dbReference type="GO" id="GO:0004519">
    <property type="term" value="F:endonuclease activity"/>
    <property type="evidence" value="ECO:0007669"/>
    <property type="project" value="UniProtKB-KW"/>
</dbReference>
<dbReference type="SUPFAM" id="SSF56219">
    <property type="entry name" value="DNase I-like"/>
    <property type="match status" value="1"/>
</dbReference>
<evidence type="ECO:0000313" key="2">
    <source>
        <dbReference type="EMBL" id="VAW75382.1"/>
    </source>
</evidence>
<keyword evidence="2" id="KW-0269">Exonuclease</keyword>
<dbReference type="InterPro" id="IPR051916">
    <property type="entry name" value="GPI-anchor_lipid_remodeler"/>
</dbReference>
<dbReference type="GO" id="GO:0006506">
    <property type="term" value="P:GPI anchor biosynthetic process"/>
    <property type="evidence" value="ECO:0007669"/>
    <property type="project" value="TreeGrafter"/>
</dbReference>
<gene>
    <name evidence="2" type="ORF">MNBD_GAMMA15-504</name>
</gene>
<proteinExistence type="predicted"/>
<dbReference type="GO" id="GO:0016020">
    <property type="term" value="C:membrane"/>
    <property type="evidence" value="ECO:0007669"/>
    <property type="project" value="GOC"/>
</dbReference>
<feature type="domain" description="Endonuclease/exonuclease/phosphatase" evidence="1">
    <location>
        <begin position="62"/>
        <end position="257"/>
    </location>
</feature>
<sequence>MFAPSDTDMPHTANATSLDSSPRRTLRLLSYNIQIGIHTRRYRQYFTHSWKHVLHHPQRFDNLDRIATLMSNYDIVGVQEADAGSARSGFVNITQYLANEAGFPYWDDQTNRRIGRFASHSLGVLSRYRPTGITEHRLPGRIPGRGAMAVRFGEGEESLVILIVHLALSQRGRVNQLDYLGDLINEYRHVVLMGDMNCCSDSQEIERLIDRTLMTEPLHGMNTFPSWRPKRNIDHILVTPTVQVENAKVLDYPVSDHLPVSMEIVLPKTVKLVDDGA</sequence>
<dbReference type="GO" id="GO:0004527">
    <property type="term" value="F:exonuclease activity"/>
    <property type="evidence" value="ECO:0007669"/>
    <property type="project" value="UniProtKB-KW"/>
</dbReference>
<reference evidence="2" key="1">
    <citation type="submission" date="2018-06" db="EMBL/GenBank/DDBJ databases">
        <authorList>
            <person name="Zhirakovskaya E."/>
        </authorList>
    </citation>
    <scope>NUCLEOTIDE SEQUENCE</scope>
</reference>
<keyword evidence="2" id="KW-0378">Hydrolase</keyword>
<dbReference type="InterPro" id="IPR036691">
    <property type="entry name" value="Endo/exonu/phosph_ase_sf"/>
</dbReference>
<organism evidence="2">
    <name type="scientific">hydrothermal vent metagenome</name>
    <dbReference type="NCBI Taxonomy" id="652676"/>
    <lineage>
        <taxon>unclassified sequences</taxon>
        <taxon>metagenomes</taxon>
        <taxon>ecological metagenomes</taxon>
    </lineage>
</organism>
<protein>
    <submittedName>
        <fullName evidence="2">Endonuclease/exonuclease/phosphatase family protein</fullName>
    </submittedName>
</protein>
<dbReference type="InterPro" id="IPR005135">
    <property type="entry name" value="Endo/exonuclease/phosphatase"/>
</dbReference>
<accession>A0A3B0YJA3</accession>
<dbReference type="PANTHER" id="PTHR14859:SF15">
    <property type="entry name" value="ENDONUCLEASE_EXONUCLEASE_PHOSPHATASE DOMAIN-CONTAINING PROTEIN"/>
    <property type="match status" value="1"/>
</dbReference>
<dbReference type="Pfam" id="PF03372">
    <property type="entry name" value="Exo_endo_phos"/>
    <property type="match status" value="1"/>
</dbReference>
<dbReference type="PANTHER" id="PTHR14859">
    <property type="entry name" value="CALCOFLUOR WHITE HYPERSENSITIVE PROTEIN PRECURSOR"/>
    <property type="match status" value="1"/>
</dbReference>
<dbReference type="EMBL" id="UOFN01000047">
    <property type="protein sequence ID" value="VAW75382.1"/>
    <property type="molecule type" value="Genomic_DNA"/>
</dbReference>
<evidence type="ECO:0000259" key="1">
    <source>
        <dbReference type="Pfam" id="PF03372"/>
    </source>
</evidence>
<keyword evidence="2" id="KW-0540">Nuclease</keyword>
<keyword evidence="2" id="KW-0255">Endonuclease</keyword>
<dbReference type="Gene3D" id="3.60.10.10">
    <property type="entry name" value="Endonuclease/exonuclease/phosphatase"/>
    <property type="match status" value="1"/>
</dbReference>
<name>A0A3B0YJA3_9ZZZZ</name>